<comment type="caution">
    <text evidence="1">The sequence shown here is derived from an EMBL/GenBank/DDBJ whole genome shotgun (WGS) entry which is preliminary data.</text>
</comment>
<dbReference type="AlphaFoldDB" id="A0A1N7RNG0"/>
<accession>A0A1N7RNG0</accession>
<gene>
    <name evidence="1" type="ORF">BN2476_100017</name>
</gene>
<sequence length="87" mass="9991">MLLAESYEIIAVTATNTASGKINHNSNRARKLSVNLNSLFHSSTPTADSPHASRLWRDSMMLNPSYYFHCRSIHVRDFHYHECSPRE</sequence>
<reference evidence="1" key="1">
    <citation type="submission" date="2016-12" db="EMBL/GenBank/DDBJ databases">
        <authorList>
            <person name="Moulin L."/>
        </authorList>
    </citation>
    <scope>NUCLEOTIDE SEQUENCE [LARGE SCALE GENOMIC DNA]</scope>
    <source>
        <strain evidence="1">STM 7183</strain>
    </source>
</reference>
<evidence type="ECO:0000313" key="2">
    <source>
        <dbReference type="Proteomes" id="UP000195569"/>
    </source>
</evidence>
<name>A0A1N7RNG0_9BURK</name>
<protein>
    <submittedName>
        <fullName evidence="1">Uncharacterized protein</fullName>
    </submittedName>
</protein>
<dbReference type="EMBL" id="CYGY02000010">
    <property type="protein sequence ID" value="SIT36635.1"/>
    <property type="molecule type" value="Genomic_DNA"/>
</dbReference>
<proteinExistence type="predicted"/>
<keyword evidence="2" id="KW-1185">Reference proteome</keyword>
<dbReference type="Proteomes" id="UP000195569">
    <property type="component" value="Unassembled WGS sequence"/>
</dbReference>
<organism evidence="1 2">
    <name type="scientific">Paraburkholderia piptadeniae</name>
    <dbReference type="NCBI Taxonomy" id="1701573"/>
    <lineage>
        <taxon>Bacteria</taxon>
        <taxon>Pseudomonadati</taxon>
        <taxon>Pseudomonadota</taxon>
        <taxon>Betaproteobacteria</taxon>
        <taxon>Burkholderiales</taxon>
        <taxon>Burkholderiaceae</taxon>
        <taxon>Paraburkholderia</taxon>
    </lineage>
</organism>
<evidence type="ECO:0000313" key="1">
    <source>
        <dbReference type="EMBL" id="SIT36635.1"/>
    </source>
</evidence>